<sequence>MFDTFDHYLSYGAADQQTARELTGDYDGLLVPGTVAAFQKDGTKGFVLTLSASPASPPRYVIDPRFPLFHQALSRPKKSHISLAEVLGDPGLVSGFEFDPEEFETGRLQNIATHWVQFNLGYTELNSKHFDKYAQRLGEAVVSEDATLPEAILPPYLMASSTDDPRWTISSELWRLTQEELAARSAQVPAFRVVAAETAPALEGLLASAPESRVVIWVDSLDELQVDLAGRARLVAYGRAIRAASQSGKKMFALYGGYFAVLLGSVGLNGCSHGIGFGENRAYVELPNSGPPPARYYLPAVHKYISQDLAQYLYLYAPALLDCTCRECADLGPGDLDYHSLMKHSVHARANEVRAASGKSAATLADELADSARFIARTLSSVGFPKNLDRQVQTLYSHLDPWAACLREIAD</sequence>
<keyword evidence="2" id="KW-1185">Reference proteome</keyword>
<protein>
    <submittedName>
        <fullName evidence="1">Uncharacterized protein</fullName>
    </submittedName>
</protein>
<evidence type="ECO:0000313" key="2">
    <source>
        <dbReference type="Proteomes" id="UP000271573"/>
    </source>
</evidence>
<gene>
    <name evidence="1" type="ORF">Back2_10920</name>
</gene>
<accession>A0A3G9ILB2</accession>
<proteinExistence type="predicted"/>
<dbReference type="Proteomes" id="UP000271573">
    <property type="component" value="Chromosome"/>
</dbReference>
<evidence type="ECO:0000313" key="1">
    <source>
        <dbReference type="EMBL" id="BBH16805.1"/>
    </source>
</evidence>
<organism evidence="1 2">
    <name type="scientific">Nocardioides baekrokdamisoli</name>
    <dbReference type="NCBI Taxonomy" id="1804624"/>
    <lineage>
        <taxon>Bacteria</taxon>
        <taxon>Bacillati</taxon>
        <taxon>Actinomycetota</taxon>
        <taxon>Actinomycetes</taxon>
        <taxon>Propionibacteriales</taxon>
        <taxon>Nocardioidaceae</taxon>
        <taxon>Nocardioides</taxon>
    </lineage>
</organism>
<reference evidence="1 2" key="1">
    <citation type="submission" date="2018-11" db="EMBL/GenBank/DDBJ databases">
        <title>Complete genome sequence of Nocardioides baekrokdamisoli strain KCTC 39748.</title>
        <authorList>
            <person name="Kang S.W."/>
            <person name="Lee K.C."/>
            <person name="Kim K.K."/>
            <person name="Kim J.S."/>
            <person name="Kim D.S."/>
            <person name="Ko S.H."/>
            <person name="Yang S.H."/>
            <person name="Shin Y.K."/>
            <person name="Lee J.S."/>
        </authorList>
    </citation>
    <scope>NUCLEOTIDE SEQUENCE [LARGE SCALE GENOMIC DNA]</scope>
    <source>
        <strain evidence="1 2">KCTC 39748</strain>
    </source>
</reference>
<dbReference type="KEGG" id="nbe:Back2_10920"/>
<dbReference type="EMBL" id="AP019307">
    <property type="protein sequence ID" value="BBH16805.1"/>
    <property type="molecule type" value="Genomic_DNA"/>
</dbReference>
<dbReference type="OrthoDB" id="5103049at2"/>
<dbReference type="AlphaFoldDB" id="A0A3G9ILB2"/>
<name>A0A3G9ILB2_9ACTN</name>
<dbReference type="RefSeq" id="WP_125567470.1">
    <property type="nucleotide sequence ID" value="NZ_AP019307.1"/>
</dbReference>